<dbReference type="PROSITE" id="PS50963">
    <property type="entry name" value="LINK_2"/>
    <property type="match status" value="1"/>
</dbReference>
<keyword evidence="8" id="KW-0472">Membrane</keyword>
<dbReference type="Gene3D" id="3.10.100.10">
    <property type="entry name" value="Mannose-Binding Protein A, subunit A"/>
    <property type="match status" value="1"/>
</dbReference>
<feature type="domain" description="Sushi" evidence="10">
    <location>
        <begin position="133"/>
        <end position="194"/>
    </location>
</feature>
<dbReference type="AlphaFoldDB" id="A0A9F2Q405"/>
<dbReference type="PANTHER" id="PTHR32493:SF0">
    <property type="entry name" value="SUSHI DOMAIN-CONTAINING PROTEIN 5"/>
    <property type="match status" value="1"/>
</dbReference>
<dbReference type="FunFam" id="2.10.70.10:FF:000050">
    <property type="entry name" value="sushi domain-containing protein 5"/>
    <property type="match status" value="1"/>
</dbReference>
<evidence type="ECO:0000256" key="6">
    <source>
        <dbReference type="PROSITE-ProRule" id="PRU00302"/>
    </source>
</evidence>
<dbReference type="InterPro" id="IPR000436">
    <property type="entry name" value="Sushi_SCR_CCP_dom"/>
</dbReference>
<feature type="region of interest" description="Disordered" evidence="7">
    <location>
        <begin position="220"/>
        <end position="253"/>
    </location>
</feature>
<dbReference type="OrthoDB" id="9936131at2759"/>
<keyword evidence="4 9" id="KW-0732">Signal</keyword>
<keyword evidence="3 6" id="KW-0768">Sushi</keyword>
<feature type="transmembrane region" description="Helical" evidence="8">
    <location>
        <begin position="485"/>
        <end position="508"/>
    </location>
</feature>
<dbReference type="OMA" id="YGQVQAC"/>
<dbReference type="FunFam" id="3.10.100.10:FF:000058">
    <property type="entry name" value="Sushi domain-containing protein 5"/>
    <property type="match status" value="1"/>
</dbReference>
<dbReference type="PROSITE" id="PS50923">
    <property type="entry name" value="SUSHI"/>
    <property type="match status" value="1"/>
</dbReference>
<dbReference type="Pfam" id="PF00084">
    <property type="entry name" value="Sushi"/>
    <property type="match status" value="1"/>
</dbReference>
<keyword evidence="12" id="KW-1185">Reference proteome</keyword>
<dbReference type="InterPro" id="IPR053298">
    <property type="entry name" value="Sushi_domain_protein"/>
</dbReference>
<keyword evidence="8" id="KW-0812">Transmembrane</keyword>
<dbReference type="CDD" id="cd00033">
    <property type="entry name" value="CCP"/>
    <property type="match status" value="1"/>
</dbReference>
<feature type="signal peptide" evidence="9">
    <location>
        <begin position="1"/>
        <end position="31"/>
    </location>
</feature>
<organism evidence="12 13">
    <name type="scientific">Python bivittatus</name>
    <name type="common">Burmese python</name>
    <name type="synonym">Python molurus bivittatus</name>
    <dbReference type="NCBI Taxonomy" id="176946"/>
    <lineage>
        <taxon>Eukaryota</taxon>
        <taxon>Metazoa</taxon>
        <taxon>Chordata</taxon>
        <taxon>Craniata</taxon>
        <taxon>Vertebrata</taxon>
        <taxon>Euteleostomi</taxon>
        <taxon>Lepidosauria</taxon>
        <taxon>Squamata</taxon>
        <taxon>Bifurcata</taxon>
        <taxon>Unidentata</taxon>
        <taxon>Episquamata</taxon>
        <taxon>Toxicofera</taxon>
        <taxon>Serpentes</taxon>
        <taxon>Henophidia</taxon>
        <taxon>Pythonidae</taxon>
        <taxon>Python</taxon>
    </lineage>
</organism>
<dbReference type="RefSeq" id="XP_007426338.1">
    <property type="nucleotide sequence ID" value="XM_007426276.3"/>
</dbReference>
<dbReference type="GO" id="GO:0007219">
    <property type="term" value="P:Notch signaling pathway"/>
    <property type="evidence" value="ECO:0007669"/>
    <property type="project" value="TreeGrafter"/>
</dbReference>
<evidence type="ECO:0000313" key="13">
    <source>
        <dbReference type="RefSeq" id="XP_007426338.1"/>
    </source>
</evidence>
<feature type="chain" id="PRO_5039955574" evidence="9">
    <location>
        <begin position="32"/>
        <end position="538"/>
    </location>
</feature>
<evidence type="ECO:0000313" key="12">
    <source>
        <dbReference type="Proteomes" id="UP000695026"/>
    </source>
</evidence>
<dbReference type="SUPFAM" id="SSF56436">
    <property type="entry name" value="C-type lectin-like"/>
    <property type="match status" value="1"/>
</dbReference>
<evidence type="ECO:0000256" key="1">
    <source>
        <dbReference type="ARBA" id="ARBA00004613"/>
    </source>
</evidence>
<comment type="subcellular location">
    <subcellularLocation>
        <location evidence="1">Secreted</location>
    </subcellularLocation>
</comment>
<sequence>MAPPASKASPVPCARGVGLAVFFLLLASVEGDGKLFVLGPRNSSQNLDLAMAQQLCATVGAHLASAEELRRAVRDCSFAVCTSGWLADGSIGTTVCNRTGIKPQSMKVIEVHLEMDPLPGGRYDAFCVKVEGRPCGDPPSFPHAILHDHTGFEMGDELHYVCAHGYVMSNKDMAFTLLCHTCGEWFGQVQACVKDETERHIDYEDNFPDDRSMPIEEHIKKEEEKEHKPEQISEDGNKTEPADGNNHIGEKTVYSEQGNRMIYKSEDFLIEPIIVSNDTKATKSIDSNANDSWLDGYPVTQEAVEAQEEKADKMVESMGTENITTNPPNFVGVRKTSTSSLEKDFTQTGTVPSRTRDKVKKIPVMLLPTIGLENVNISKDSDDVLSYDLTRPMELASVTTVTTLNLATWETSTMFQLVDHILLPEEDETMVSLMQTITTAASQNASTDTITDDETEALTYGLDGKHITTFEPCTGVDCSSVDKGLMIAIGITAVCLLLLATLLAAWCFKKRQQKISVYKLNGKDYTRYQLQQIEMQKI</sequence>
<protein>
    <submittedName>
        <fullName evidence="13">Sushi domain-containing protein 5</fullName>
    </submittedName>
</protein>
<dbReference type="GO" id="GO:0007155">
    <property type="term" value="P:cell adhesion"/>
    <property type="evidence" value="ECO:0007669"/>
    <property type="project" value="InterPro"/>
</dbReference>
<dbReference type="InterPro" id="IPR000538">
    <property type="entry name" value="Link_dom"/>
</dbReference>
<dbReference type="KEGG" id="pbi:103054881"/>
<gene>
    <name evidence="13" type="primary">SUSD5</name>
</gene>
<feature type="compositionally biased region" description="Basic and acidic residues" evidence="7">
    <location>
        <begin position="220"/>
        <end position="241"/>
    </location>
</feature>
<evidence type="ECO:0000256" key="3">
    <source>
        <dbReference type="ARBA" id="ARBA00022659"/>
    </source>
</evidence>
<evidence type="ECO:0000256" key="4">
    <source>
        <dbReference type="ARBA" id="ARBA00022729"/>
    </source>
</evidence>
<comment type="caution">
    <text evidence="6">Lacks conserved residue(s) required for the propagation of feature annotation.</text>
</comment>
<evidence type="ECO:0000256" key="2">
    <source>
        <dbReference type="ARBA" id="ARBA00022525"/>
    </source>
</evidence>
<dbReference type="Gene3D" id="2.10.70.10">
    <property type="entry name" value="Complement Module, domain 1"/>
    <property type="match status" value="1"/>
</dbReference>
<dbReference type="GeneID" id="103054881"/>
<dbReference type="PANTHER" id="PTHR32493">
    <property type="entry name" value="SUSHI DOMAIN-CONTAINING PROTEIN 5"/>
    <property type="match status" value="1"/>
</dbReference>
<evidence type="ECO:0000259" key="11">
    <source>
        <dbReference type="PROSITE" id="PS50963"/>
    </source>
</evidence>
<dbReference type="SUPFAM" id="SSF57535">
    <property type="entry name" value="Complement control module/SCR domain"/>
    <property type="match status" value="1"/>
</dbReference>
<dbReference type="Pfam" id="PF00193">
    <property type="entry name" value="Xlink"/>
    <property type="match status" value="1"/>
</dbReference>
<name>A0A9F2Q405_PYTBI</name>
<dbReference type="CTD" id="26032"/>
<dbReference type="GO" id="GO:0005576">
    <property type="term" value="C:extracellular region"/>
    <property type="evidence" value="ECO:0007669"/>
    <property type="project" value="UniProtKB-SubCell"/>
</dbReference>
<dbReference type="InterPro" id="IPR016187">
    <property type="entry name" value="CTDL_fold"/>
</dbReference>
<keyword evidence="2" id="KW-0964">Secreted</keyword>
<evidence type="ECO:0000256" key="8">
    <source>
        <dbReference type="SAM" id="Phobius"/>
    </source>
</evidence>
<dbReference type="InterPro" id="IPR016186">
    <property type="entry name" value="C-type_lectin-like/link_sf"/>
</dbReference>
<dbReference type="Proteomes" id="UP000695026">
    <property type="component" value="Unplaced"/>
</dbReference>
<evidence type="ECO:0000259" key="10">
    <source>
        <dbReference type="PROSITE" id="PS50923"/>
    </source>
</evidence>
<keyword evidence="5" id="KW-1015">Disulfide bond</keyword>
<keyword evidence="8" id="KW-1133">Transmembrane helix</keyword>
<dbReference type="InterPro" id="IPR035976">
    <property type="entry name" value="Sushi/SCR/CCP_sf"/>
</dbReference>
<dbReference type="SMART" id="SM00445">
    <property type="entry name" value="LINK"/>
    <property type="match status" value="1"/>
</dbReference>
<feature type="domain" description="Link" evidence="11">
    <location>
        <begin position="34"/>
        <end position="129"/>
    </location>
</feature>
<reference evidence="13" key="1">
    <citation type="submission" date="2025-08" db="UniProtKB">
        <authorList>
            <consortium name="RefSeq"/>
        </authorList>
    </citation>
    <scope>IDENTIFICATION</scope>
    <source>
        <tissue evidence="13">Liver</tissue>
    </source>
</reference>
<evidence type="ECO:0000256" key="5">
    <source>
        <dbReference type="ARBA" id="ARBA00023157"/>
    </source>
</evidence>
<proteinExistence type="predicted"/>
<evidence type="ECO:0000256" key="9">
    <source>
        <dbReference type="SAM" id="SignalP"/>
    </source>
</evidence>
<dbReference type="GO" id="GO:0005540">
    <property type="term" value="F:hyaluronic acid binding"/>
    <property type="evidence" value="ECO:0007669"/>
    <property type="project" value="InterPro"/>
</dbReference>
<evidence type="ECO:0000256" key="7">
    <source>
        <dbReference type="SAM" id="MobiDB-lite"/>
    </source>
</evidence>
<accession>A0A9F2Q405</accession>